<reference evidence="2" key="1">
    <citation type="journal article" date="2019" name="Int. J. Syst. Evol. Microbiol.">
        <title>The Global Catalogue of Microorganisms (GCM) 10K type strain sequencing project: providing services to taxonomists for standard genome sequencing and annotation.</title>
        <authorList>
            <consortium name="The Broad Institute Genomics Platform"/>
            <consortium name="The Broad Institute Genome Sequencing Center for Infectious Disease"/>
            <person name="Wu L."/>
            <person name="Ma J."/>
        </authorList>
    </citation>
    <scope>NUCLEOTIDE SEQUENCE [LARGE SCALE GENOMIC DNA]</scope>
    <source>
        <strain evidence="2">CAIM 431</strain>
    </source>
</reference>
<keyword evidence="2" id="KW-1185">Reference proteome</keyword>
<evidence type="ECO:0000313" key="1">
    <source>
        <dbReference type="EMBL" id="MFD1889328.1"/>
    </source>
</evidence>
<comment type="caution">
    <text evidence="1">The sequence shown here is derived from an EMBL/GenBank/DDBJ whole genome shotgun (WGS) entry which is preliminary data.</text>
</comment>
<dbReference type="RefSeq" id="WP_343872340.1">
    <property type="nucleotide sequence ID" value="NZ_BAAAIX010000007.1"/>
</dbReference>
<sequence length="70" mass="7496">MGNVSIMFSNDDAAECHFDDSELSASYSAEMNPEGDVVVTIDVYRGTDLVSSVPVGRFPADDVDGFTQDS</sequence>
<name>A0ABW4RUP2_9ACTN</name>
<accession>A0ABW4RUP2</accession>
<organism evidence="1 2">
    <name type="scientific">Luteococcus peritonei</name>
    <dbReference type="NCBI Taxonomy" id="88874"/>
    <lineage>
        <taxon>Bacteria</taxon>
        <taxon>Bacillati</taxon>
        <taxon>Actinomycetota</taxon>
        <taxon>Actinomycetes</taxon>
        <taxon>Propionibacteriales</taxon>
        <taxon>Propionibacteriaceae</taxon>
        <taxon>Luteococcus</taxon>
    </lineage>
</organism>
<protein>
    <recommendedName>
        <fullName evidence="3">DUF2283 domain-containing protein</fullName>
    </recommendedName>
</protein>
<dbReference type="EMBL" id="JBHUFZ010000008">
    <property type="protein sequence ID" value="MFD1889328.1"/>
    <property type="molecule type" value="Genomic_DNA"/>
</dbReference>
<proteinExistence type="predicted"/>
<evidence type="ECO:0000313" key="2">
    <source>
        <dbReference type="Proteomes" id="UP001597326"/>
    </source>
</evidence>
<evidence type="ECO:0008006" key="3">
    <source>
        <dbReference type="Google" id="ProtNLM"/>
    </source>
</evidence>
<gene>
    <name evidence="1" type="ORF">ACFSCS_03890</name>
</gene>
<dbReference type="Proteomes" id="UP001597326">
    <property type="component" value="Unassembled WGS sequence"/>
</dbReference>